<keyword evidence="15" id="KW-1185">Reference proteome</keyword>
<dbReference type="PANTHER" id="PTHR11954:SF6">
    <property type="entry name" value="MACROPHAGE MIGRATION INHIBITORY FACTOR"/>
    <property type="match status" value="1"/>
</dbReference>
<comment type="similarity">
    <text evidence="2">Belongs to the MIF family.</text>
</comment>
<keyword evidence="5" id="KW-0413">Isomerase</keyword>
<reference evidence="16" key="3">
    <citation type="submission" date="2025-04" db="UniProtKB">
        <authorList>
            <consortium name="RefSeq"/>
        </authorList>
    </citation>
    <scope>IDENTIFICATION</scope>
    <source>
        <strain evidence="16">CBS 304.34</strain>
    </source>
</reference>
<proteinExistence type="inferred from homology"/>
<comment type="catalytic activity">
    <reaction evidence="6">
        <text>3-phenylpyruvate = enol-phenylpyruvate</text>
        <dbReference type="Rhea" id="RHEA:17097"/>
        <dbReference type="ChEBI" id="CHEBI:16815"/>
        <dbReference type="ChEBI" id="CHEBI:18005"/>
        <dbReference type="EC" id="5.3.2.1"/>
    </reaction>
</comment>
<evidence type="ECO:0000256" key="10">
    <source>
        <dbReference type="ARBA" id="ARBA00041631"/>
    </source>
</evidence>
<accession>A0A6A6Z6X8</accession>
<evidence type="ECO:0000256" key="12">
    <source>
        <dbReference type="ARBA" id="ARBA00042730"/>
    </source>
</evidence>
<dbReference type="Proteomes" id="UP000504636">
    <property type="component" value="Unplaced"/>
</dbReference>
<dbReference type="OrthoDB" id="255819at2759"/>
<dbReference type="EC" id="5.3.3.12" evidence="8"/>
<evidence type="ECO:0000256" key="4">
    <source>
        <dbReference type="ARBA" id="ARBA00022525"/>
    </source>
</evidence>
<dbReference type="SUPFAM" id="SSF55331">
    <property type="entry name" value="Tautomerase/MIF"/>
    <property type="match status" value="1"/>
</dbReference>
<dbReference type="GO" id="GO:0005576">
    <property type="term" value="C:extracellular region"/>
    <property type="evidence" value="ECO:0007669"/>
    <property type="project" value="UniProtKB-SubCell"/>
</dbReference>
<evidence type="ECO:0000256" key="11">
    <source>
        <dbReference type="ARBA" id="ARBA00041912"/>
    </source>
</evidence>
<evidence type="ECO:0000313" key="15">
    <source>
        <dbReference type="Proteomes" id="UP000504636"/>
    </source>
</evidence>
<feature type="compositionally biased region" description="Polar residues" evidence="13">
    <location>
        <begin position="195"/>
        <end position="210"/>
    </location>
</feature>
<dbReference type="AlphaFoldDB" id="A0A6A6Z6X8"/>
<gene>
    <name evidence="14 16" type="ORF">BDZ99DRAFT_457955</name>
</gene>
<reference evidence="16" key="2">
    <citation type="submission" date="2020-04" db="EMBL/GenBank/DDBJ databases">
        <authorList>
            <consortium name="NCBI Genome Project"/>
        </authorList>
    </citation>
    <scope>NUCLEOTIDE SEQUENCE</scope>
    <source>
        <strain evidence="16">CBS 304.34</strain>
    </source>
</reference>
<dbReference type="GO" id="GO:0050178">
    <property type="term" value="F:phenylpyruvate tautomerase activity"/>
    <property type="evidence" value="ECO:0007669"/>
    <property type="project" value="UniProtKB-EC"/>
</dbReference>
<dbReference type="PANTHER" id="PTHR11954">
    <property type="entry name" value="D-DOPACHROME DECARBOXYLASE"/>
    <property type="match status" value="1"/>
</dbReference>
<evidence type="ECO:0000313" key="14">
    <source>
        <dbReference type="EMBL" id="KAF2816037.1"/>
    </source>
</evidence>
<evidence type="ECO:0000256" key="8">
    <source>
        <dbReference type="ARBA" id="ARBA00038932"/>
    </source>
</evidence>
<evidence type="ECO:0000313" key="16">
    <source>
        <dbReference type="RefSeq" id="XP_033583001.1"/>
    </source>
</evidence>
<dbReference type="InterPro" id="IPR014347">
    <property type="entry name" value="Tautomerase/MIF_sf"/>
</dbReference>
<dbReference type="GeneID" id="54459699"/>
<evidence type="ECO:0000256" key="9">
    <source>
        <dbReference type="ARBA" id="ARBA00039086"/>
    </source>
</evidence>
<keyword evidence="3" id="KW-0202">Cytokine</keyword>
<organism evidence="14">
    <name type="scientific">Mytilinidion resinicola</name>
    <dbReference type="NCBI Taxonomy" id="574789"/>
    <lineage>
        <taxon>Eukaryota</taxon>
        <taxon>Fungi</taxon>
        <taxon>Dikarya</taxon>
        <taxon>Ascomycota</taxon>
        <taxon>Pezizomycotina</taxon>
        <taxon>Dothideomycetes</taxon>
        <taxon>Pleosporomycetidae</taxon>
        <taxon>Mytilinidiales</taxon>
        <taxon>Mytilinidiaceae</taxon>
        <taxon>Mytilinidion</taxon>
    </lineage>
</organism>
<comment type="subcellular location">
    <subcellularLocation>
        <location evidence="1">Secreted</location>
    </subcellularLocation>
</comment>
<evidence type="ECO:0000256" key="7">
    <source>
        <dbReference type="ARBA" id="ARBA00036823"/>
    </source>
</evidence>
<evidence type="ECO:0000256" key="5">
    <source>
        <dbReference type="ARBA" id="ARBA00023235"/>
    </source>
</evidence>
<feature type="compositionally biased region" description="Low complexity" evidence="13">
    <location>
        <begin position="243"/>
        <end position="254"/>
    </location>
</feature>
<dbReference type="Pfam" id="PF01187">
    <property type="entry name" value="MIF"/>
    <property type="match status" value="1"/>
</dbReference>
<dbReference type="InterPro" id="IPR001398">
    <property type="entry name" value="Macrophage_inhib_fac"/>
</dbReference>
<evidence type="ECO:0000256" key="2">
    <source>
        <dbReference type="ARBA" id="ARBA00005851"/>
    </source>
</evidence>
<feature type="compositionally biased region" description="Polar residues" evidence="13">
    <location>
        <begin position="159"/>
        <end position="170"/>
    </location>
</feature>
<evidence type="ECO:0000256" key="1">
    <source>
        <dbReference type="ARBA" id="ARBA00004613"/>
    </source>
</evidence>
<protein>
    <recommendedName>
        <fullName evidence="12">L-dopachrome isomerase</fullName>
        <ecNumber evidence="9">5.3.2.1</ecNumber>
        <ecNumber evidence="8">5.3.3.12</ecNumber>
    </recommendedName>
    <alternativeName>
        <fullName evidence="10">L-dopachrome tautomerase</fullName>
    </alternativeName>
    <alternativeName>
        <fullName evidence="11">Phenylpyruvate tautomerase</fullName>
    </alternativeName>
</protein>
<name>A0A6A6Z6X8_9PEZI</name>
<dbReference type="RefSeq" id="XP_033583001.1">
    <property type="nucleotide sequence ID" value="XM_033718806.1"/>
</dbReference>
<dbReference type="EMBL" id="MU003693">
    <property type="protein sequence ID" value="KAF2816037.1"/>
    <property type="molecule type" value="Genomic_DNA"/>
</dbReference>
<sequence length="281" mass="30659">MRDSPIIAQLRTNVIMKDEYPLIMDLSQTLAHRYQRPDSSVMVILEHSACLLLGGTFDPTYLLTVTALPVHIQPSTNKRNAALLQSFLSDTLGVPPHRGIVKFQSILEENLAMNGTTILGEIERLEKQLAEENGSALKRTMTKASRKSLVLKPRPSLPTMGSSPTVVNGHSPSYPPVLTPVPIEAGDVDGPPSFLSDSNHLSELSSPLNRKTSRLPIKTNIPSPQAEDTSSKHDRARRRTAEARPAGKTAALPKMPLPPPIPAEATPKIGKRKSLIAIFKR</sequence>
<evidence type="ECO:0000256" key="3">
    <source>
        <dbReference type="ARBA" id="ARBA00022514"/>
    </source>
</evidence>
<reference evidence="14 16" key="1">
    <citation type="journal article" date="2020" name="Stud. Mycol.">
        <title>101 Dothideomycetes genomes: a test case for predicting lifestyles and emergence of pathogens.</title>
        <authorList>
            <person name="Haridas S."/>
            <person name="Albert R."/>
            <person name="Binder M."/>
            <person name="Bloem J."/>
            <person name="Labutti K."/>
            <person name="Salamov A."/>
            <person name="Andreopoulos B."/>
            <person name="Baker S."/>
            <person name="Barry K."/>
            <person name="Bills G."/>
            <person name="Bluhm B."/>
            <person name="Cannon C."/>
            <person name="Castanera R."/>
            <person name="Culley D."/>
            <person name="Daum C."/>
            <person name="Ezra D."/>
            <person name="Gonzalez J."/>
            <person name="Henrissat B."/>
            <person name="Kuo A."/>
            <person name="Liang C."/>
            <person name="Lipzen A."/>
            <person name="Lutzoni F."/>
            <person name="Magnuson J."/>
            <person name="Mondo S."/>
            <person name="Nolan M."/>
            <person name="Ohm R."/>
            <person name="Pangilinan J."/>
            <person name="Park H.-J."/>
            <person name="Ramirez L."/>
            <person name="Alfaro M."/>
            <person name="Sun H."/>
            <person name="Tritt A."/>
            <person name="Yoshinaga Y."/>
            <person name="Zwiers L.-H."/>
            <person name="Turgeon B."/>
            <person name="Goodwin S."/>
            <person name="Spatafora J."/>
            <person name="Crous P."/>
            <person name="Grigoriev I."/>
        </authorList>
    </citation>
    <scope>NUCLEOTIDE SEQUENCE</scope>
    <source>
        <strain evidence="14 16">CBS 304.34</strain>
    </source>
</reference>
<comment type="catalytic activity">
    <reaction evidence="7">
        <text>L-dopachrome = 5,6-dihydroxyindole-2-carboxylate</text>
        <dbReference type="Rhea" id="RHEA:13041"/>
        <dbReference type="ChEBI" id="CHEBI:16875"/>
        <dbReference type="ChEBI" id="CHEBI:57509"/>
        <dbReference type="EC" id="5.3.3.12"/>
    </reaction>
</comment>
<keyword evidence="4" id="KW-0964">Secreted</keyword>
<dbReference type="GO" id="GO:0004167">
    <property type="term" value="F:dopachrome isomerase activity"/>
    <property type="evidence" value="ECO:0007669"/>
    <property type="project" value="UniProtKB-EC"/>
</dbReference>
<dbReference type="Gene3D" id="3.30.429.10">
    <property type="entry name" value="Macrophage Migration Inhibitory Factor"/>
    <property type="match status" value="1"/>
</dbReference>
<evidence type="ECO:0000256" key="13">
    <source>
        <dbReference type="SAM" id="MobiDB-lite"/>
    </source>
</evidence>
<feature type="region of interest" description="Disordered" evidence="13">
    <location>
        <begin position="184"/>
        <end position="273"/>
    </location>
</feature>
<evidence type="ECO:0000256" key="6">
    <source>
        <dbReference type="ARBA" id="ARBA00036735"/>
    </source>
</evidence>
<dbReference type="EC" id="5.3.2.1" evidence="9"/>
<feature type="region of interest" description="Disordered" evidence="13">
    <location>
        <begin position="143"/>
        <end position="170"/>
    </location>
</feature>